<comment type="caution">
    <text evidence="2">The sequence shown here is derived from an EMBL/GenBank/DDBJ whole genome shotgun (WGS) entry which is preliminary data.</text>
</comment>
<evidence type="ECO:0000313" key="3">
    <source>
        <dbReference type="Proteomes" id="UP001160148"/>
    </source>
</evidence>
<organism evidence="2 3">
    <name type="scientific">Macrosiphum euphorbiae</name>
    <name type="common">potato aphid</name>
    <dbReference type="NCBI Taxonomy" id="13131"/>
    <lineage>
        <taxon>Eukaryota</taxon>
        <taxon>Metazoa</taxon>
        <taxon>Ecdysozoa</taxon>
        <taxon>Arthropoda</taxon>
        <taxon>Hexapoda</taxon>
        <taxon>Insecta</taxon>
        <taxon>Pterygota</taxon>
        <taxon>Neoptera</taxon>
        <taxon>Paraneoptera</taxon>
        <taxon>Hemiptera</taxon>
        <taxon>Sternorrhyncha</taxon>
        <taxon>Aphidomorpha</taxon>
        <taxon>Aphidoidea</taxon>
        <taxon>Aphididae</taxon>
        <taxon>Macrosiphini</taxon>
        <taxon>Macrosiphum</taxon>
    </lineage>
</organism>
<name>A0AAV0W283_9HEMI</name>
<keyword evidence="3" id="KW-1185">Reference proteome</keyword>
<gene>
    <name evidence="2" type="ORF">MEUPH1_LOCUS6419</name>
</gene>
<evidence type="ECO:0000313" key="2">
    <source>
        <dbReference type="EMBL" id="CAI6349904.1"/>
    </source>
</evidence>
<accession>A0AAV0W283</accession>
<dbReference type="EMBL" id="CARXXK010000001">
    <property type="protein sequence ID" value="CAI6349904.1"/>
    <property type="molecule type" value="Genomic_DNA"/>
</dbReference>
<dbReference type="AlphaFoldDB" id="A0AAV0W283"/>
<dbReference type="Proteomes" id="UP001160148">
    <property type="component" value="Unassembled WGS sequence"/>
</dbReference>
<feature type="region of interest" description="Disordered" evidence="1">
    <location>
        <begin position="41"/>
        <end position="64"/>
    </location>
</feature>
<reference evidence="2 3" key="1">
    <citation type="submission" date="2023-01" db="EMBL/GenBank/DDBJ databases">
        <authorList>
            <person name="Whitehead M."/>
        </authorList>
    </citation>
    <scope>NUCLEOTIDE SEQUENCE [LARGE SCALE GENOMIC DNA]</scope>
</reference>
<evidence type="ECO:0008006" key="4">
    <source>
        <dbReference type="Google" id="ProtNLM"/>
    </source>
</evidence>
<evidence type="ECO:0000256" key="1">
    <source>
        <dbReference type="SAM" id="MobiDB-lite"/>
    </source>
</evidence>
<sequence>MFTTAAADETTSISPKHAELQCHQDDQALIIRALESTGGPRTLRNCAERSSPAADGAEVRSGEMDQTVATMKSLSILW</sequence>
<protein>
    <recommendedName>
        <fullName evidence="4">FHA domain-containing protein</fullName>
    </recommendedName>
</protein>
<proteinExistence type="predicted"/>